<dbReference type="PANTHER" id="PTHR43194">
    <property type="entry name" value="HYDROLASE ALPHA/BETA FOLD FAMILY"/>
    <property type="match status" value="1"/>
</dbReference>
<dbReference type="PRINTS" id="PR00111">
    <property type="entry name" value="ABHYDROLASE"/>
</dbReference>
<dbReference type="InterPro" id="IPR050228">
    <property type="entry name" value="Carboxylesterase_BioH"/>
</dbReference>
<name>A0A1H3TVL5_9ACTN</name>
<organism evidence="2 3">
    <name type="scientific">Asanoa ishikariensis</name>
    <dbReference type="NCBI Taxonomy" id="137265"/>
    <lineage>
        <taxon>Bacteria</taxon>
        <taxon>Bacillati</taxon>
        <taxon>Actinomycetota</taxon>
        <taxon>Actinomycetes</taxon>
        <taxon>Micromonosporales</taxon>
        <taxon>Micromonosporaceae</taxon>
        <taxon>Asanoa</taxon>
    </lineage>
</organism>
<dbReference type="Gene3D" id="3.40.50.1820">
    <property type="entry name" value="alpha/beta hydrolase"/>
    <property type="match status" value="1"/>
</dbReference>
<evidence type="ECO:0000313" key="2">
    <source>
        <dbReference type="EMBL" id="SDZ53755.1"/>
    </source>
</evidence>
<dbReference type="GO" id="GO:0003824">
    <property type="term" value="F:catalytic activity"/>
    <property type="evidence" value="ECO:0007669"/>
    <property type="project" value="UniProtKB-ARBA"/>
</dbReference>
<accession>A0A1H3TVL5</accession>
<evidence type="ECO:0000259" key="1">
    <source>
        <dbReference type="Pfam" id="PF00561"/>
    </source>
</evidence>
<dbReference type="EMBL" id="FNQB01000003">
    <property type="protein sequence ID" value="SDZ53755.1"/>
    <property type="molecule type" value="Genomic_DNA"/>
</dbReference>
<dbReference type="AlphaFoldDB" id="A0A1H3TVL5"/>
<dbReference type="Pfam" id="PF00561">
    <property type="entry name" value="Abhydrolase_1"/>
    <property type="match status" value="1"/>
</dbReference>
<proteinExistence type="predicted"/>
<dbReference type="SUPFAM" id="SSF53474">
    <property type="entry name" value="alpha/beta-Hydrolases"/>
    <property type="match status" value="1"/>
</dbReference>
<dbReference type="RefSeq" id="WP_176985166.1">
    <property type="nucleotide sequence ID" value="NZ_BOND01000024.1"/>
</dbReference>
<keyword evidence="3" id="KW-1185">Reference proteome</keyword>
<sequence>MATVTTRVGRLHVEVEGSGPPAVLWHSLFVDSTTWGRLRPALAKARTLVLIDGPGHGRSGAAPGPFTLTDCADAARDILGALAIGAPVDWLGNAWGGHVGVFFASAHPDLCASLVTVASPIHALSPADRRSVRLLHGLHRLAGPRPVAGILADVLLGKGFPDTEASSLVRAAFIRADRPGMRQAIRSISLDRPDATDRLAAIKAPTLMTTGADDPMCTPTDTKAWAARIPDGHDVVLKGAGHLAPLFDPHTADVITDFWAS</sequence>
<gene>
    <name evidence="2" type="ORF">SAMN05421684_6393</name>
</gene>
<dbReference type="InterPro" id="IPR000073">
    <property type="entry name" value="AB_hydrolase_1"/>
</dbReference>
<reference evidence="3" key="1">
    <citation type="submission" date="2016-10" db="EMBL/GenBank/DDBJ databases">
        <authorList>
            <person name="Varghese N."/>
            <person name="Submissions S."/>
        </authorList>
    </citation>
    <scope>NUCLEOTIDE SEQUENCE [LARGE SCALE GENOMIC DNA]</scope>
    <source>
        <strain evidence="3">DSM 44718</strain>
    </source>
</reference>
<dbReference type="STRING" id="137265.SAMN05421684_6393"/>
<dbReference type="InterPro" id="IPR029058">
    <property type="entry name" value="AB_hydrolase_fold"/>
</dbReference>
<dbReference type="PANTHER" id="PTHR43194:SF5">
    <property type="entry name" value="PIMELOYL-[ACYL-CARRIER PROTEIN] METHYL ESTER ESTERASE"/>
    <property type="match status" value="1"/>
</dbReference>
<protein>
    <submittedName>
        <fullName evidence="2">Pimeloyl-ACP methyl ester carboxylesterase</fullName>
    </submittedName>
</protein>
<feature type="domain" description="AB hydrolase-1" evidence="1">
    <location>
        <begin position="25"/>
        <end position="249"/>
    </location>
</feature>
<evidence type="ECO:0000313" key="3">
    <source>
        <dbReference type="Proteomes" id="UP000199632"/>
    </source>
</evidence>
<dbReference type="Proteomes" id="UP000199632">
    <property type="component" value="Unassembled WGS sequence"/>
</dbReference>